<evidence type="ECO:0000256" key="5">
    <source>
        <dbReference type="ARBA" id="ARBA00022801"/>
    </source>
</evidence>
<keyword evidence="6 7" id="KW-0460">Magnesium</keyword>
<dbReference type="InterPro" id="IPR022337">
    <property type="entry name" value="Inositol_monophosphatase_SuhB"/>
</dbReference>
<evidence type="ECO:0000256" key="1">
    <source>
        <dbReference type="ARBA" id="ARBA00001033"/>
    </source>
</evidence>
<dbReference type="EMBL" id="JBHTKA010000004">
    <property type="protein sequence ID" value="MFD1000653.1"/>
    <property type="molecule type" value="Genomic_DNA"/>
</dbReference>
<comment type="cofactor">
    <cofactor evidence="2 7">
        <name>Mg(2+)</name>
        <dbReference type="ChEBI" id="CHEBI:18420"/>
    </cofactor>
</comment>
<dbReference type="Pfam" id="PF00459">
    <property type="entry name" value="Inositol_P"/>
    <property type="match status" value="1"/>
</dbReference>
<evidence type="ECO:0000313" key="9">
    <source>
        <dbReference type="Proteomes" id="UP001597112"/>
    </source>
</evidence>
<comment type="caution">
    <text evidence="8">The sequence shown here is derived from an EMBL/GenBank/DDBJ whole genome shotgun (WGS) entry which is preliminary data.</text>
</comment>
<keyword evidence="4 7" id="KW-0479">Metal-binding</keyword>
<evidence type="ECO:0000313" key="8">
    <source>
        <dbReference type="EMBL" id="MFD1000653.1"/>
    </source>
</evidence>
<keyword evidence="5 7" id="KW-0378">Hydrolase</keyword>
<keyword evidence="9" id="KW-1185">Reference proteome</keyword>
<dbReference type="CDD" id="cd01639">
    <property type="entry name" value="IMPase"/>
    <property type="match status" value="1"/>
</dbReference>
<organism evidence="8 9">
    <name type="scientific">Ohtaekwangia kribbensis</name>
    <dbReference type="NCBI Taxonomy" id="688913"/>
    <lineage>
        <taxon>Bacteria</taxon>
        <taxon>Pseudomonadati</taxon>
        <taxon>Bacteroidota</taxon>
        <taxon>Cytophagia</taxon>
        <taxon>Cytophagales</taxon>
        <taxon>Fulvivirgaceae</taxon>
        <taxon>Ohtaekwangia</taxon>
    </lineage>
</organism>
<dbReference type="EC" id="3.1.3.25" evidence="7"/>
<dbReference type="InterPro" id="IPR020583">
    <property type="entry name" value="Inositol_monoP_metal-BS"/>
</dbReference>
<dbReference type="RefSeq" id="WP_377580105.1">
    <property type="nucleotide sequence ID" value="NZ_JBHTKA010000004.1"/>
</dbReference>
<dbReference type="PANTHER" id="PTHR20854">
    <property type="entry name" value="INOSITOL MONOPHOSPHATASE"/>
    <property type="match status" value="1"/>
</dbReference>
<sequence>MHAINLESIQRDVFSICEEVGEFIRKEGADFDLTRIEQKTSFNNLVSYVDKEAERRLVTALTKIFPQAGFITEEGTVEQSKNSEYNWVIDPLDGTTNFLHGLPIFAISIGLTRNDQTILGDVYHIMRKECFHAIEGGPAYCNDRVIKVSAVPTLSESLLATGFPYYHSEKKDVYLEIIKEFLEKSHGIRRLGSAAIDLAYVACGRLEGFFEYNLNAWDVAAGTFIVQQAGGKVTDFKGGNNFVFGGELCAGNNFVQGEMLNLIRSKWH</sequence>
<dbReference type="InterPro" id="IPR033942">
    <property type="entry name" value="IMPase"/>
</dbReference>
<dbReference type="Proteomes" id="UP001597112">
    <property type="component" value="Unassembled WGS sequence"/>
</dbReference>
<accession>A0ABW3K3M9</accession>
<dbReference type="InterPro" id="IPR020550">
    <property type="entry name" value="Inositol_monophosphatase_CS"/>
</dbReference>
<name>A0ABW3K3M9_9BACT</name>
<protein>
    <recommendedName>
        <fullName evidence="7">Inositol-1-monophosphatase</fullName>
        <ecNumber evidence="7">3.1.3.25</ecNumber>
    </recommendedName>
</protein>
<gene>
    <name evidence="8" type="ORF">ACFQ21_15110</name>
</gene>
<dbReference type="InterPro" id="IPR000760">
    <property type="entry name" value="Inositol_monophosphatase-like"/>
</dbReference>
<dbReference type="Gene3D" id="3.30.540.10">
    <property type="entry name" value="Fructose-1,6-Bisphosphatase, subunit A, domain 1"/>
    <property type="match status" value="1"/>
</dbReference>
<dbReference type="PRINTS" id="PR00377">
    <property type="entry name" value="IMPHPHTASES"/>
</dbReference>
<dbReference type="PRINTS" id="PR01959">
    <property type="entry name" value="SBIMPHPHTASE"/>
</dbReference>
<dbReference type="PROSITE" id="PS00629">
    <property type="entry name" value="IMP_1"/>
    <property type="match status" value="1"/>
</dbReference>
<dbReference type="SUPFAM" id="SSF56655">
    <property type="entry name" value="Carbohydrate phosphatase"/>
    <property type="match status" value="1"/>
</dbReference>
<evidence type="ECO:0000256" key="3">
    <source>
        <dbReference type="ARBA" id="ARBA00009759"/>
    </source>
</evidence>
<comment type="similarity">
    <text evidence="3 7">Belongs to the inositol monophosphatase superfamily.</text>
</comment>
<proteinExistence type="inferred from homology"/>
<dbReference type="PROSITE" id="PS00630">
    <property type="entry name" value="IMP_2"/>
    <property type="match status" value="1"/>
</dbReference>
<evidence type="ECO:0000256" key="2">
    <source>
        <dbReference type="ARBA" id="ARBA00001946"/>
    </source>
</evidence>
<dbReference type="Gene3D" id="3.40.190.80">
    <property type="match status" value="1"/>
</dbReference>
<evidence type="ECO:0000256" key="7">
    <source>
        <dbReference type="RuleBase" id="RU364068"/>
    </source>
</evidence>
<reference evidence="9" key="1">
    <citation type="journal article" date="2019" name="Int. J. Syst. Evol. Microbiol.">
        <title>The Global Catalogue of Microorganisms (GCM) 10K type strain sequencing project: providing services to taxonomists for standard genome sequencing and annotation.</title>
        <authorList>
            <consortium name="The Broad Institute Genomics Platform"/>
            <consortium name="The Broad Institute Genome Sequencing Center for Infectious Disease"/>
            <person name="Wu L."/>
            <person name="Ma J."/>
        </authorList>
    </citation>
    <scope>NUCLEOTIDE SEQUENCE [LARGE SCALE GENOMIC DNA]</scope>
    <source>
        <strain evidence="9">CCUG 58938</strain>
    </source>
</reference>
<evidence type="ECO:0000256" key="6">
    <source>
        <dbReference type="ARBA" id="ARBA00022842"/>
    </source>
</evidence>
<evidence type="ECO:0000256" key="4">
    <source>
        <dbReference type="ARBA" id="ARBA00022723"/>
    </source>
</evidence>
<comment type="catalytic activity">
    <reaction evidence="1 7">
        <text>a myo-inositol phosphate + H2O = myo-inositol + phosphate</text>
        <dbReference type="Rhea" id="RHEA:24056"/>
        <dbReference type="ChEBI" id="CHEBI:15377"/>
        <dbReference type="ChEBI" id="CHEBI:17268"/>
        <dbReference type="ChEBI" id="CHEBI:43474"/>
        <dbReference type="ChEBI" id="CHEBI:84139"/>
        <dbReference type="EC" id="3.1.3.25"/>
    </reaction>
</comment>
<dbReference type="PANTHER" id="PTHR20854:SF4">
    <property type="entry name" value="INOSITOL-1-MONOPHOSPHATASE-RELATED"/>
    <property type="match status" value="1"/>
</dbReference>
<dbReference type="GO" id="GO:0016787">
    <property type="term" value="F:hydrolase activity"/>
    <property type="evidence" value="ECO:0007669"/>
    <property type="project" value="UniProtKB-KW"/>
</dbReference>